<dbReference type="GO" id="GO:0016301">
    <property type="term" value="F:kinase activity"/>
    <property type="evidence" value="ECO:0007669"/>
    <property type="project" value="UniProtKB-KW"/>
</dbReference>
<dbReference type="Gene3D" id="2.60.120.1440">
    <property type="match status" value="1"/>
</dbReference>
<dbReference type="PANTHER" id="PTHR30273">
    <property type="entry name" value="PERIPLASMIC SIGNAL SENSOR AND SIGMA FACTOR ACTIVATOR FECR-RELATED"/>
    <property type="match status" value="1"/>
</dbReference>
<organism evidence="3 4">
    <name type="scientific">Bordetella hinzii</name>
    <dbReference type="NCBI Taxonomy" id="103855"/>
    <lineage>
        <taxon>Bacteria</taxon>
        <taxon>Pseudomonadati</taxon>
        <taxon>Pseudomonadota</taxon>
        <taxon>Betaproteobacteria</taxon>
        <taxon>Burkholderiales</taxon>
        <taxon>Alcaligenaceae</taxon>
        <taxon>Bordetella</taxon>
    </lineage>
</organism>
<dbReference type="AlphaFoldDB" id="A0AAN1VG35"/>
<dbReference type="EMBL" id="CP024172">
    <property type="protein sequence ID" value="AZW17594.1"/>
    <property type="molecule type" value="Genomic_DNA"/>
</dbReference>
<dbReference type="Proteomes" id="UP000282741">
    <property type="component" value="Chromosome"/>
</dbReference>
<evidence type="ECO:0000259" key="1">
    <source>
        <dbReference type="Pfam" id="PF04773"/>
    </source>
</evidence>
<dbReference type="PIRSF" id="PIRSF018266">
    <property type="entry name" value="FecR"/>
    <property type="match status" value="1"/>
</dbReference>
<dbReference type="InterPro" id="IPR006860">
    <property type="entry name" value="FecR"/>
</dbReference>
<protein>
    <submittedName>
        <fullName evidence="3">Histidine kinase</fullName>
    </submittedName>
</protein>
<dbReference type="RefSeq" id="WP_029581386.1">
    <property type="nucleotide sequence ID" value="NZ_CP012076.1"/>
</dbReference>
<feature type="domain" description="FecR N-terminal" evidence="2">
    <location>
        <begin position="23"/>
        <end position="63"/>
    </location>
</feature>
<name>A0AAN1VG35_9BORD</name>
<dbReference type="KEGG" id="bhz:ACR54_03679"/>
<dbReference type="Pfam" id="PF16220">
    <property type="entry name" value="DUF4880"/>
    <property type="match status" value="1"/>
</dbReference>
<keyword evidence="3" id="KW-0808">Transferase</keyword>
<evidence type="ECO:0000313" key="3">
    <source>
        <dbReference type="EMBL" id="AZW17594.1"/>
    </source>
</evidence>
<keyword evidence="3" id="KW-0418">Kinase</keyword>
<dbReference type="PANTHER" id="PTHR30273:SF2">
    <property type="entry name" value="PROTEIN FECR"/>
    <property type="match status" value="1"/>
</dbReference>
<gene>
    <name evidence="3" type="ORF">CS347_12870</name>
</gene>
<evidence type="ECO:0000313" key="4">
    <source>
        <dbReference type="Proteomes" id="UP000282741"/>
    </source>
</evidence>
<feature type="domain" description="FecR protein" evidence="1">
    <location>
        <begin position="122"/>
        <end position="215"/>
    </location>
</feature>
<evidence type="ECO:0000259" key="2">
    <source>
        <dbReference type="Pfam" id="PF16220"/>
    </source>
</evidence>
<proteinExistence type="predicted"/>
<dbReference type="InterPro" id="IPR012373">
    <property type="entry name" value="Ferrdict_sens_TM"/>
</dbReference>
<dbReference type="Pfam" id="PF04773">
    <property type="entry name" value="FecR"/>
    <property type="match status" value="1"/>
</dbReference>
<dbReference type="Gene3D" id="3.55.50.30">
    <property type="match status" value="1"/>
</dbReference>
<reference evidence="4" key="1">
    <citation type="submission" date="2017-10" db="EMBL/GenBank/DDBJ databases">
        <title>Whole genome sequencing of various Bordetella species.</title>
        <authorList>
            <person name="Weigand M.R."/>
            <person name="Loparev V."/>
            <person name="Peng Y."/>
            <person name="Bowden K.E."/>
            <person name="Tondella M.L."/>
            <person name="Williams M.M."/>
        </authorList>
    </citation>
    <scope>NUCLEOTIDE SEQUENCE [LARGE SCALE GENOMIC DNA]</scope>
    <source>
        <strain evidence="4">H720</strain>
    </source>
</reference>
<dbReference type="InterPro" id="IPR032623">
    <property type="entry name" value="FecR_N"/>
</dbReference>
<dbReference type="GO" id="GO:0016989">
    <property type="term" value="F:sigma factor antagonist activity"/>
    <property type="evidence" value="ECO:0007669"/>
    <property type="project" value="TreeGrafter"/>
</dbReference>
<accession>A0AAN1VG35</accession>
<sequence>MKAGSTWYHATQEAAGIAPEVAERALQWLLDLREDATPQTRRAWAQWHDAHPDHARAWSRIESVMGQLRALSAPDSATAARSALLPRRRAGLKALAVLAMAGGSAWALRDTVAWREWAADQRTAIGQRRALTLPDGTHIVLNTHSAIDLRYGPAERRLYLVAGEVLIVTAPDRQAPPRPFLVQTRQGVARALGTEYSVRQHGNETCVSVLRGSVRIEPREHPGRGLLLAAGRHARYTAEGIAGDGPADERDLAWKDGFIMARGMRLADFLAELGRYTEASLSCDPAVAGLQVSGAFPTGDAEQVMAALAATLQLRLETQAPLWRARRLRLLAVTKFPVQG</sequence>